<evidence type="ECO:0000256" key="1">
    <source>
        <dbReference type="SAM" id="MobiDB-lite"/>
    </source>
</evidence>
<evidence type="ECO:0000313" key="2">
    <source>
        <dbReference type="EMBL" id="KAJ4452421.1"/>
    </source>
</evidence>
<name>A0ABQ8U2F5_9EUKA</name>
<dbReference type="EMBL" id="JAPMOS010000524">
    <property type="protein sequence ID" value="KAJ4452421.1"/>
    <property type="molecule type" value="Genomic_DNA"/>
</dbReference>
<proteinExistence type="predicted"/>
<keyword evidence="3" id="KW-1185">Reference proteome</keyword>
<reference evidence="2" key="1">
    <citation type="journal article" date="2022" name="bioRxiv">
        <title>Genomics of Preaxostyla Flagellates Illuminates Evolutionary Transitions and the Path Towards Mitochondrial Loss.</title>
        <authorList>
            <person name="Novak L.V.F."/>
            <person name="Treitli S.C."/>
            <person name="Pyrih J."/>
            <person name="Halakuc P."/>
            <person name="Pipaliya S.V."/>
            <person name="Vacek V."/>
            <person name="Brzon O."/>
            <person name="Soukal P."/>
            <person name="Eme L."/>
            <person name="Dacks J.B."/>
            <person name="Karnkowska A."/>
            <person name="Elias M."/>
            <person name="Hampl V."/>
        </authorList>
    </citation>
    <scope>NUCLEOTIDE SEQUENCE</scope>
    <source>
        <strain evidence="2">RCP-MX</strain>
    </source>
</reference>
<sequence length="117" mass="12607">MESWPLAGEPCVIMVWQIIDGSWPFAGLRPACLCDGVASLSDCIKLPGVVIPAHHHHVGVPTCRMLWPWVIVAIMEYHPQPSAPARRTSCGPCPKNATAAPEAWAPPRAGLPWSPSP</sequence>
<protein>
    <submittedName>
        <fullName evidence="2">Uncharacterized protein</fullName>
    </submittedName>
</protein>
<accession>A0ABQ8U2F5</accession>
<dbReference type="Proteomes" id="UP001141327">
    <property type="component" value="Unassembled WGS sequence"/>
</dbReference>
<evidence type="ECO:0000313" key="3">
    <source>
        <dbReference type="Proteomes" id="UP001141327"/>
    </source>
</evidence>
<organism evidence="2 3">
    <name type="scientific">Paratrimastix pyriformis</name>
    <dbReference type="NCBI Taxonomy" id="342808"/>
    <lineage>
        <taxon>Eukaryota</taxon>
        <taxon>Metamonada</taxon>
        <taxon>Preaxostyla</taxon>
        <taxon>Paratrimastigidae</taxon>
        <taxon>Paratrimastix</taxon>
    </lineage>
</organism>
<feature type="region of interest" description="Disordered" evidence="1">
    <location>
        <begin position="88"/>
        <end position="117"/>
    </location>
</feature>
<comment type="caution">
    <text evidence="2">The sequence shown here is derived from an EMBL/GenBank/DDBJ whole genome shotgun (WGS) entry which is preliminary data.</text>
</comment>
<gene>
    <name evidence="2" type="ORF">PAPYR_13440</name>
</gene>